<dbReference type="EMBL" id="JAWHQM010000028">
    <property type="protein sequence ID" value="KAK5632926.1"/>
    <property type="molecule type" value="Genomic_DNA"/>
</dbReference>
<dbReference type="AlphaFoldDB" id="A0AAN7UU83"/>
<name>A0AAN7UU83_9PEZI</name>
<feature type="compositionally biased region" description="Basic and acidic residues" evidence="1">
    <location>
        <begin position="30"/>
        <end position="41"/>
    </location>
</feature>
<evidence type="ECO:0000313" key="2">
    <source>
        <dbReference type="EMBL" id="KAK5632926.1"/>
    </source>
</evidence>
<accession>A0AAN7UU83</accession>
<proteinExistence type="predicted"/>
<evidence type="ECO:0000313" key="3">
    <source>
        <dbReference type="Proteomes" id="UP001305414"/>
    </source>
</evidence>
<reference evidence="2 3" key="1">
    <citation type="submission" date="2023-10" db="EMBL/GenBank/DDBJ databases">
        <title>Draft genome sequence of Xylaria bambusicola isolate GMP-LS, the root and basal stem rot pathogen of sugarcane in Indonesia.</title>
        <authorList>
            <person name="Selvaraj P."/>
            <person name="Muralishankar V."/>
            <person name="Muruganantham S."/>
            <person name="Sp S."/>
            <person name="Haryani S."/>
            <person name="Lau K.J.X."/>
            <person name="Naqvi N.I."/>
        </authorList>
    </citation>
    <scope>NUCLEOTIDE SEQUENCE [LARGE SCALE GENOMIC DNA]</scope>
    <source>
        <strain evidence="2">GMP-LS</strain>
    </source>
</reference>
<protein>
    <submittedName>
        <fullName evidence="2">Uncharacterized protein</fullName>
    </submittedName>
</protein>
<feature type="region of interest" description="Disordered" evidence="1">
    <location>
        <begin position="22"/>
        <end position="41"/>
    </location>
</feature>
<sequence>MDDLRLQQFSFSDTRQIQMELADATSADSSRQRIDGSFDPATERGVIEHRGRAAGSPNFPRSYM</sequence>
<evidence type="ECO:0000256" key="1">
    <source>
        <dbReference type="SAM" id="MobiDB-lite"/>
    </source>
</evidence>
<organism evidence="2 3">
    <name type="scientific">Xylaria bambusicola</name>
    <dbReference type="NCBI Taxonomy" id="326684"/>
    <lineage>
        <taxon>Eukaryota</taxon>
        <taxon>Fungi</taxon>
        <taxon>Dikarya</taxon>
        <taxon>Ascomycota</taxon>
        <taxon>Pezizomycotina</taxon>
        <taxon>Sordariomycetes</taxon>
        <taxon>Xylariomycetidae</taxon>
        <taxon>Xylariales</taxon>
        <taxon>Xylariaceae</taxon>
        <taxon>Xylaria</taxon>
    </lineage>
</organism>
<keyword evidence="3" id="KW-1185">Reference proteome</keyword>
<gene>
    <name evidence="2" type="ORF">RRF57_008640</name>
</gene>
<dbReference type="Proteomes" id="UP001305414">
    <property type="component" value="Unassembled WGS sequence"/>
</dbReference>
<comment type="caution">
    <text evidence="2">The sequence shown here is derived from an EMBL/GenBank/DDBJ whole genome shotgun (WGS) entry which is preliminary data.</text>
</comment>